<dbReference type="GO" id="GO:0000921">
    <property type="term" value="P:septin ring assembly"/>
    <property type="evidence" value="ECO:0007669"/>
    <property type="project" value="InterPro"/>
</dbReference>
<dbReference type="OrthoDB" id="1654473at2"/>
<dbReference type="GO" id="GO:0000917">
    <property type="term" value="P:division septum assembly"/>
    <property type="evidence" value="ECO:0007669"/>
    <property type="project" value="UniProtKB-KW"/>
</dbReference>
<comment type="function">
    <text evidence="6">Negative regulator of FtsZ ring formation; modulates the frequency and position of FtsZ ring formation. Inhibits FtsZ ring formation at polar sites. Interacts either with FtsZ or with one of its binding partners to promote depolymerization.</text>
</comment>
<dbReference type="InterPro" id="IPR010379">
    <property type="entry name" value="EzrA"/>
</dbReference>
<dbReference type="STRING" id="348151.IV55_GL001952"/>
<proteinExistence type="inferred from homology"/>
<dbReference type="EMBL" id="BJUD01000063">
    <property type="protein sequence ID" value="GEK29514.1"/>
    <property type="molecule type" value="Genomic_DNA"/>
</dbReference>
<keyword evidence="9" id="KW-1185">Reference proteome</keyword>
<keyword evidence="6" id="KW-1003">Cell membrane</keyword>
<evidence type="ECO:0000256" key="1">
    <source>
        <dbReference type="ARBA" id="ARBA00022692"/>
    </source>
</evidence>
<keyword evidence="5 6" id="KW-0717">Septation</keyword>
<comment type="caution">
    <text evidence="8">The sequence shown here is derived from an EMBL/GenBank/DDBJ whole genome shotgun (WGS) entry which is preliminary data.</text>
</comment>
<comment type="similarity">
    <text evidence="6">Belongs to the EzrA family.</text>
</comment>
<dbReference type="Proteomes" id="UP000321429">
    <property type="component" value="Unassembled WGS sequence"/>
</dbReference>
<dbReference type="NCBIfam" id="NF003409">
    <property type="entry name" value="PRK04778.1-3"/>
    <property type="match status" value="1"/>
</dbReference>
<reference evidence="8 9" key="1">
    <citation type="journal article" date="2015" name="Genome Announc.">
        <title>Expanding the biotechnology potential of lactobacilli through comparative genomics of 213 strains and associated genera.</title>
        <authorList>
            <person name="Sun Z."/>
            <person name="Harris H.M."/>
            <person name="McCann A."/>
            <person name="Guo C."/>
            <person name="Argimon S."/>
            <person name="Zhang W."/>
            <person name="Yang X."/>
            <person name="Jeffery I.B."/>
            <person name="Cooney J.C."/>
            <person name="Kagawa T.F."/>
            <person name="Liu W."/>
            <person name="Song Y."/>
            <person name="Salvetti E."/>
            <person name="Wrobel A."/>
            <person name="Rasinkangas P."/>
            <person name="Parkhill J."/>
            <person name="Rea M.C."/>
            <person name="O'Sullivan O."/>
            <person name="Ritari J."/>
            <person name="Douillard F.P."/>
            <person name="Paul Ross R."/>
            <person name="Yang R."/>
            <person name="Briner A.E."/>
            <person name="Felis G.E."/>
            <person name="de Vos W.M."/>
            <person name="Barrangou R."/>
            <person name="Klaenhammer T.R."/>
            <person name="Caufield P.W."/>
            <person name="Cui Y."/>
            <person name="Zhang H."/>
            <person name="O'Toole P.W."/>
        </authorList>
    </citation>
    <scope>NUCLEOTIDE SEQUENCE [LARGE SCALE GENOMIC DNA]</scope>
    <source>
        <strain evidence="8 9">DSM 22696</strain>
    </source>
</reference>
<evidence type="ECO:0000313" key="8">
    <source>
        <dbReference type="EMBL" id="KRN95490.1"/>
    </source>
</evidence>
<evidence type="ECO:0000313" key="10">
    <source>
        <dbReference type="Proteomes" id="UP000321429"/>
    </source>
</evidence>
<accession>A0A0R2L1F6</accession>
<keyword evidence="4 6" id="KW-0472">Membrane</keyword>
<protein>
    <recommendedName>
        <fullName evidence="6">Septation ring formation regulator EzrA</fullName>
    </recommendedName>
</protein>
<evidence type="ECO:0000313" key="9">
    <source>
        <dbReference type="Proteomes" id="UP000051139"/>
    </source>
</evidence>
<evidence type="ECO:0000256" key="2">
    <source>
        <dbReference type="ARBA" id="ARBA00022989"/>
    </source>
</evidence>
<dbReference type="EMBL" id="JQCB01000008">
    <property type="protein sequence ID" value="KRN95490.1"/>
    <property type="molecule type" value="Genomic_DNA"/>
</dbReference>
<keyword evidence="1 6" id="KW-0812">Transmembrane</keyword>
<dbReference type="RefSeq" id="WP_057810680.1">
    <property type="nucleotide sequence ID" value="NZ_BJUD01000063.1"/>
</dbReference>
<keyword evidence="6" id="KW-0132">Cell division</keyword>
<comment type="subcellular location">
    <subcellularLocation>
        <location evidence="6">Cell membrane</location>
        <topology evidence="6">Single-pass membrane protein</topology>
    </subcellularLocation>
    <text evidence="6">Colocalized with FtsZ to the nascent septal site.</text>
</comment>
<feature type="topological domain" description="Extracellular" evidence="6">
    <location>
        <begin position="1"/>
        <end position="3"/>
    </location>
</feature>
<dbReference type="GO" id="GO:0005886">
    <property type="term" value="C:plasma membrane"/>
    <property type="evidence" value="ECO:0007669"/>
    <property type="project" value="UniProtKB-SubCell"/>
</dbReference>
<evidence type="ECO:0000256" key="5">
    <source>
        <dbReference type="ARBA" id="ARBA00023210"/>
    </source>
</evidence>
<evidence type="ECO:0000256" key="3">
    <source>
        <dbReference type="ARBA" id="ARBA00023054"/>
    </source>
</evidence>
<organism evidence="8 9">
    <name type="scientific">Furfurilactobacillus siliginis</name>
    <dbReference type="NCBI Taxonomy" id="348151"/>
    <lineage>
        <taxon>Bacteria</taxon>
        <taxon>Bacillati</taxon>
        <taxon>Bacillota</taxon>
        <taxon>Bacilli</taxon>
        <taxon>Lactobacillales</taxon>
        <taxon>Lactobacillaceae</taxon>
        <taxon>Furfurilactobacillus</taxon>
    </lineage>
</organism>
<sequence>MVQVLIGIIVLAIILYGSVFIFQQVTTRRVRSIQERATDLTKLGVDQQVAAGRNMSLTGQSLAAFNELAKMFRDVDEKQLPTLNKLLDKVLHDVRGINFVKTRREQKQAEAMLTTATDQLDHVQQGIDELKKVDGEHRAAVEHLEKKYQDLRKVLLSQNLSFGPSIDKLEQNLANLEEQFDQFTTLSNQGDHVAAQEVLDQLTTGTTELENLIEVIPPLYADLKSGFNDQLTDITDGYQQLAAQNYVFGDIDLPGQVNRIRTEIQASTRSLANVDVAEVTTVNHNIETQIDDLYAVLEKEVKAKPQVDEQRAELQEFVDHAQRQNHALQVELDRLSQSYLLNHGELDNAQSLGDQIHQVVELQQTDENAIVAHTDSFSNIEKHQSEQLQTLTQIEQDQRQINDSVKELPQQEKAARDRFQRFDNQLHTIKRQLEGMNLPGLPKDYLDYFYVVSDEVEKLGGALSQTQINMEDITKQLVMIQADIATLDEKSTDLRDSALLAEQMLQYANRYRDNEEMSVASAHAQHLFDKEFQYATALETMANALETVEPGAYQRLENNYYGTTSTD</sequence>
<gene>
    <name evidence="6 7" type="primary">ezrA</name>
    <name evidence="8" type="ORF">IV55_GL001952</name>
    <name evidence="7" type="ORF">LSI01_18250</name>
</gene>
<keyword evidence="3 6" id="KW-0175">Coiled coil</keyword>
<keyword evidence="6" id="KW-0131">Cell cycle</keyword>
<reference evidence="7 10" key="2">
    <citation type="submission" date="2019-07" db="EMBL/GenBank/DDBJ databases">
        <title>Whole genome shotgun sequence of Lactobacillus siliginis NBRC 101315.</title>
        <authorList>
            <person name="Hosoyama A."/>
            <person name="Uohara A."/>
            <person name="Ohji S."/>
            <person name="Ichikawa N."/>
        </authorList>
    </citation>
    <scope>NUCLEOTIDE SEQUENCE [LARGE SCALE GENOMIC DNA]</scope>
    <source>
        <strain evidence="7 10">NBRC 101315</strain>
    </source>
</reference>
<evidence type="ECO:0000256" key="6">
    <source>
        <dbReference type="HAMAP-Rule" id="MF_00728"/>
    </source>
</evidence>
<name>A0A0R2L1F6_9LACO</name>
<dbReference type="AlphaFoldDB" id="A0A0R2L1F6"/>
<evidence type="ECO:0000313" key="7">
    <source>
        <dbReference type="EMBL" id="GEK29514.1"/>
    </source>
</evidence>
<dbReference type="GO" id="GO:0005940">
    <property type="term" value="C:septin ring"/>
    <property type="evidence" value="ECO:0007669"/>
    <property type="project" value="InterPro"/>
</dbReference>
<evidence type="ECO:0000256" key="4">
    <source>
        <dbReference type="ARBA" id="ARBA00023136"/>
    </source>
</evidence>
<dbReference type="Pfam" id="PF06160">
    <property type="entry name" value="EzrA"/>
    <property type="match status" value="1"/>
</dbReference>
<keyword evidence="2 6" id="KW-1133">Transmembrane helix</keyword>
<feature type="topological domain" description="Cytoplasmic" evidence="6">
    <location>
        <begin position="23"/>
        <end position="567"/>
    </location>
</feature>
<dbReference type="PATRIC" id="fig|348151.3.peg.2005"/>
<dbReference type="HAMAP" id="MF_00728">
    <property type="entry name" value="EzrA"/>
    <property type="match status" value="1"/>
</dbReference>
<dbReference type="Proteomes" id="UP000051139">
    <property type="component" value="Unassembled WGS sequence"/>
</dbReference>